<dbReference type="Pfam" id="PF25053">
    <property type="entry name" value="DUF7791"/>
    <property type="match status" value="1"/>
</dbReference>
<evidence type="ECO:0000313" key="5">
    <source>
        <dbReference type="EMBL" id="KAF5597728.1"/>
    </source>
</evidence>
<evidence type="ECO:0000259" key="3">
    <source>
        <dbReference type="Pfam" id="PF24883"/>
    </source>
</evidence>
<reference evidence="5 6" key="1">
    <citation type="submission" date="2020-05" db="EMBL/GenBank/DDBJ databases">
        <title>Identification and distribution of gene clusters putatively required for synthesis of sphingolipid metabolism inhibitors in phylogenetically diverse species of the filamentous fungus Fusarium.</title>
        <authorList>
            <person name="Kim H.-S."/>
            <person name="Busman M."/>
            <person name="Brown D.W."/>
            <person name="Divon H."/>
            <person name="Uhlig S."/>
            <person name="Proctor R.H."/>
        </authorList>
    </citation>
    <scope>NUCLEOTIDE SEQUENCE [LARGE SCALE GENOMIC DNA]</scope>
    <source>
        <strain evidence="5 6">NRRL 66333</strain>
    </source>
</reference>
<comment type="caution">
    <text evidence="5">The sequence shown here is derived from an EMBL/GenBank/DDBJ whole genome shotgun (WGS) entry which is preliminary data.</text>
</comment>
<dbReference type="PANTHER" id="PTHR10039">
    <property type="entry name" value="AMELOGENIN"/>
    <property type="match status" value="1"/>
</dbReference>
<name>A0A8H5PJZ9_GIBSU</name>
<dbReference type="AlphaFoldDB" id="A0A8H5PJZ9"/>
<keyword evidence="6" id="KW-1185">Reference proteome</keyword>
<dbReference type="OrthoDB" id="5086500at2759"/>
<feature type="domain" description="Nephrocystin 3-like N-terminal" evidence="3">
    <location>
        <begin position="341"/>
        <end position="506"/>
    </location>
</feature>
<evidence type="ECO:0000313" key="6">
    <source>
        <dbReference type="Proteomes" id="UP000547976"/>
    </source>
</evidence>
<dbReference type="SUPFAM" id="SSF52540">
    <property type="entry name" value="P-loop containing nucleoside triphosphate hydrolases"/>
    <property type="match status" value="1"/>
</dbReference>
<dbReference type="Gene3D" id="3.40.50.300">
    <property type="entry name" value="P-loop containing nucleotide triphosphate hydrolases"/>
    <property type="match status" value="1"/>
</dbReference>
<dbReference type="GeneID" id="59321498"/>
<proteinExistence type="predicted"/>
<protein>
    <submittedName>
        <fullName evidence="5">NACHT domain protein</fullName>
    </submittedName>
</protein>
<sequence>MFVRHWVALWLAGKLLEEHVTRTSRMSGLEPLAALGLVCNVLQLVEVGLKTATLCKNAYRTGEPDPELSVHAQTLAETASSLTQSLEDSQQPLSYDDSRLLTLAQNCRDAEQEWRKKTPARFLSQQRPRKRARVGAVLQGIVNKPEIDRLESQLQKAKESMETDLLVGVFKRLDISQVETDDLQDKLQNLLQATSTSEAKLHNLVKAQVALVNTQLSDRIDQAEASAKTHVTAELASHESRLKLHADKGKNTILTEAEATENIRRENEAYERLLRSFQYSDMNRRRNEIHASYGSTFNWLFEGEFEDDYPESEASQFSFQSDPQSDSGSENEADSYPQELARSSFSAWLKSPEARYWISGHPGTGKSVLMKFIMSHEQTTDSLREWQPEVQILSHFFWKVGSAMQSSFKGFLCSLVYQLFSSDKEHATGCLEQNPDWSRKAGPGDWDKDDLQSLVHSHARQSARPFCLFIDGLDEIMDDEGVGTLIDFLDTLEEPPRLVKICMSSRPESAIRMRLGRNADIKMQDLTQNDIEHYKAEGVFLWAVLVTKSIARGISNGDSEEFIQRRLRKTPKKLHELYLDMWMRLGEDSDLYQRSTALIFKIVLFNWRSAQKDKAFHFPLSIYPGAISILELILASSDDLWSTPVREFDKLSATDLEQRCKELLTGLPSRTADLFKFVQSNGLEISDEKQWVDKSHSYMISYDNLRVEAVHRTVFDFLIETDDGKNIMEHHKASQEELFIRLFRSHLLRNCLCPRDRYTNAQNEEDRNWLSEWQHLDNQLQLLSYHTDIINGSTLVEMLDLLWASFIQMTKSLPTHPDPRSDIVKRACKLHYLLRIVPRGFDDYMRVYLIEWESTRQFDALYKIPYFDSEWSATKQRYFG</sequence>
<keyword evidence="1" id="KW-0677">Repeat</keyword>
<dbReference type="Proteomes" id="UP000547976">
    <property type="component" value="Unassembled WGS sequence"/>
</dbReference>
<organism evidence="5 6">
    <name type="scientific">Gibberella subglutinans</name>
    <name type="common">Fusarium subglutinans</name>
    <dbReference type="NCBI Taxonomy" id="42677"/>
    <lineage>
        <taxon>Eukaryota</taxon>
        <taxon>Fungi</taxon>
        <taxon>Dikarya</taxon>
        <taxon>Ascomycota</taxon>
        <taxon>Pezizomycotina</taxon>
        <taxon>Sordariomycetes</taxon>
        <taxon>Hypocreomycetidae</taxon>
        <taxon>Hypocreales</taxon>
        <taxon>Nectriaceae</taxon>
        <taxon>Fusarium</taxon>
        <taxon>Fusarium fujikuroi species complex</taxon>
    </lineage>
</organism>
<feature type="region of interest" description="Disordered" evidence="2">
    <location>
        <begin position="312"/>
        <end position="336"/>
    </location>
</feature>
<dbReference type="Pfam" id="PF24883">
    <property type="entry name" value="NPHP3_N"/>
    <property type="match status" value="1"/>
</dbReference>
<evidence type="ECO:0000259" key="4">
    <source>
        <dbReference type="Pfam" id="PF25053"/>
    </source>
</evidence>
<evidence type="ECO:0000256" key="2">
    <source>
        <dbReference type="SAM" id="MobiDB-lite"/>
    </source>
</evidence>
<dbReference type="PANTHER" id="PTHR10039:SF5">
    <property type="entry name" value="NACHT DOMAIN-CONTAINING PROTEIN"/>
    <property type="match status" value="1"/>
</dbReference>
<feature type="domain" description="DUF7791" evidence="4">
    <location>
        <begin position="591"/>
        <end position="730"/>
    </location>
</feature>
<gene>
    <name evidence="5" type="ORF">FSUBG_8378</name>
</gene>
<dbReference type="InterPro" id="IPR056693">
    <property type="entry name" value="DUF7791"/>
</dbReference>
<dbReference type="RefSeq" id="XP_036536125.1">
    <property type="nucleotide sequence ID" value="XM_036686780.1"/>
</dbReference>
<dbReference type="EMBL" id="JAAOAV010000114">
    <property type="protein sequence ID" value="KAF5597728.1"/>
    <property type="molecule type" value="Genomic_DNA"/>
</dbReference>
<feature type="compositionally biased region" description="Low complexity" evidence="2">
    <location>
        <begin position="315"/>
        <end position="328"/>
    </location>
</feature>
<dbReference type="InterPro" id="IPR056884">
    <property type="entry name" value="NPHP3-like_N"/>
</dbReference>
<evidence type="ECO:0000256" key="1">
    <source>
        <dbReference type="ARBA" id="ARBA00022737"/>
    </source>
</evidence>
<accession>A0A8H5PJZ9</accession>
<dbReference type="InterPro" id="IPR027417">
    <property type="entry name" value="P-loop_NTPase"/>
</dbReference>